<dbReference type="Pfam" id="PF00531">
    <property type="entry name" value="Death"/>
    <property type="match status" value="1"/>
</dbReference>
<dbReference type="InterPro" id="IPR000488">
    <property type="entry name" value="Death_dom"/>
</dbReference>
<feature type="domain" description="Death" evidence="2">
    <location>
        <begin position="156"/>
        <end position="228"/>
    </location>
</feature>
<dbReference type="STRING" id="6573.A0A210PL15"/>
<evidence type="ECO:0000259" key="2">
    <source>
        <dbReference type="PROSITE" id="PS50017"/>
    </source>
</evidence>
<accession>A0A210PL15</accession>
<dbReference type="GO" id="GO:0016301">
    <property type="term" value="F:kinase activity"/>
    <property type="evidence" value="ECO:0007669"/>
    <property type="project" value="UniProtKB-KW"/>
</dbReference>
<dbReference type="OrthoDB" id="6145360at2759"/>
<feature type="compositionally biased region" description="Acidic residues" evidence="1">
    <location>
        <begin position="55"/>
        <end position="64"/>
    </location>
</feature>
<dbReference type="GO" id="GO:0007165">
    <property type="term" value="P:signal transduction"/>
    <property type="evidence" value="ECO:0007669"/>
    <property type="project" value="InterPro"/>
</dbReference>
<comment type="caution">
    <text evidence="3">The sequence shown here is derived from an EMBL/GenBank/DDBJ whole genome shotgun (WGS) entry which is preliminary data.</text>
</comment>
<dbReference type="PROSITE" id="PS50017">
    <property type="entry name" value="DEATH_DOMAIN"/>
    <property type="match status" value="1"/>
</dbReference>
<proteinExistence type="predicted"/>
<keyword evidence="3" id="KW-0808">Transferase</keyword>
<gene>
    <name evidence="3" type="ORF">KP79_PYT21295</name>
</gene>
<name>A0A210PL15_MIZYE</name>
<dbReference type="AlphaFoldDB" id="A0A210PL15"/>
<dbReference type="EMBL" id="NEDP02005594">
    <property type="protein sequence ID" value="OWF37188.1"/>
    <property type="molecule type" value="Genomic_DNA"/>
</dbReference>
<reference evidence="3 4" key="1">
    <citation type="journal article" date="2017" name="Nat. Ecol. Evol.">
        <title>Scallop genome provides insights into evolution of bilaterian karyotype and development.</title>
        <authorList>
            <person name="Wang S."/>
            <person name="Zhang J."/>
            <person name="Jiao W."/>
            <person name="Li J."/>
            <person name="Xun X."/>
            <person name="Sun Y."/>
            <person name="Guo X."/>
            <person name="Huan P."/>
            <person name="Dong B."/>
            <person name="Zhang L."/>
            <person name="Hu X."/>
            <person name="Sun X."/>
            <person name="Wang J."/>
            <person name="Zhao C."/>
            <person name="Wang Y."/>
            <person name="Wang D."/>
            <person name="Huang X."/>
            <person name="Wang R."/>
            <person name="Lv J."/>
            <person name="Li Y."/>
            <person name="Zhang Z."/>
            <person name="Liu B."/>
            <person name="Lu W."/>
            <person name="Hui Y."/>
            <person name="Liang J."/>
            <person name="Zhou Z."/>
            <person name="Hou R."/>
            <person name="Li X."/>
            <person name="Liu Y."/>
            <person name="Li H."/>
            <person name="Ning X."/>
            <person name="Lin Y."/>
            <person name="Zhao L."/>
            <person name="Xing Q."/>
            <person name="Dou J."/>
            <person name="Li Y."/>
            <person name="Mao J."/>
            <person name="Guo H."/>
            <person name="Dou H."/>
            <person name="Li T."/>
            <person name="Mu C."/>
            <person name="Jiang W."/>
            <person name="Fu Q."/>
            <person name="Fu X."/>
            <person name="Miao Y."/>
            <person name="Liu J."/>
            <person name="Yu Q."/>
            <person name="Li R."/>
            <person name="Liao H."/>
            <person name="Li X."/>
            <person name="Kong Y."/>
            <person name="Jiang Z."/>
            <person name="Chourrout D."/>
            <person name="Li R."/>
            <person name="Bao Z."/>
        </authorList>
    </citation>
    <scope>NUCLEOTIDE SEQUENCE [LARGE SCALE GENOMIC DNA]</scope>
    <source>
        <strain evidence="3 4">PY_sf001</strain>
    </source>
</reference>
<feature type="region of interest" description="Disordered" evidence="1">
    <location>
        <begin position="47"/>
        <end position="78"/>
    </location>
</feature>
<protein>
    <submittedName>
        <fullName evidence="3">Receptor-interacting serine/threonine-protein kinase 1</fullName>
    </submittedName>
</protein>
<dbReference type="SUPFAM" id="SSF47986">
    <property type="entry name" value="DEATH domain"/>
    <property type="match status" value="1"/>
</dbReference>
<evidence type="ECO:0000313" key="3">
    <source>
        <dbReference type="EMBL" id="OWF37188.1"/>
    </source>
</evidence>
<evidence type="ECO:0000313" key="4">
    <source>
        <dbReference type="Proteomes" id="UP000242188"/>
    </source>
</evidence>
<keyword evidence="3" id="KW-0675">Receptor</keyword>
<organism evidence="3 4">
    <name type="scientific">Mizuhopecten yessoensis</name>
    <name type="common">Japanese scallop</name>
    <name type="synonym">Patinopecten yessoensis</name>
    <dbReference type="NCBI Taxonomy" id="6573"/>
    <lineage>
        <taxon>Eukaryota</taxon>
        <taxon>Metazoa</taxon>
        <taxon>Spiralia</taxon>
        <taxon>Lophotrochozoa</taxon>
        <taxon>Mollusca</taxon>
        <taxon>Bivalvia</taxon>
        <taxon>Autobranchia</taxon>
        <taxon>Pteriomorphia</taxon>
        <taxon>Pectinida</taxon>
        <taxon>Pectinoidea</taxon>
        <taxon>Pectinidae</taxon>
        <taxon>Mizuhopecten</taxon>
    </lineage>
</organism>
<evidence type="ECO:0000256" key="1">
    <source>
        <dbReference type="SAM" id="MobiDB-lite"/>
    </source>
</evidence>
<dbReference type="Proteomes" id="UP000242188">
    <property type="component" value="Unassembled WGS sequence"/>
</dbReference>
<keyword evidence="3" id="KW-0418">Kinase</keyword>
<dbReference type="CDD" id="cd01670">
    <property type="entry name" value="Death"/>
    <property type="match status" value="1"/>
</dbReference>
<dbReference type="Gene3D" id="1.10.533.10">
    <property type="entry name" value="Death Domain, Fas"/>
    <property type="match status" value="1"/>
</dbReference>
<dbReference type="InterPro" id="IPR011029">
    <property type="entry name" value="DEATH-like_dom_sf"/>
</dbReference>
<sequence length="242" mass="27058">MASGSRRNMNIVTTGAGNYDEDYIRKKLERANQKVAAAMLKVQKAQNQVSYIDDSSSDSSDDDMGETHYHKGAKGKPDGAAIKIKKQIGNGIANISINSAKNVQVGDRNVMVINRGGKRPPKEEMMEDDISAIRDAPSVEMTGQQQAVLDLEEIVDDRKLRVLATHIGKQWRRILRKLEISEAEIDQLHSDFNEQGIMTVIFHGLQKWKQKNARNATVGKLVKVLYDVTKNKEVIDSMNQPL</sequence>
<keyword evidence="4" id="KW-1185">Reference proteome</keyword>